<dbReference type="OrthoDB" id="2020972at2759"/>
<feature type="region of interest" description="Disordered" evidence="10">
    <location>
        <begin position="1671"/>
        <end position="1723"/>
    </location>
</feature>
<feature type="region of interest" description="Disordered" evidence="10">
    <location>
        <begin position="844"/>
        <end position="892"/>
    </location>
</feature>
<comment type="caution">
    <text evidence="14">The sequence shown here is derived from an EMBL/GenBank/DDBJ whole genome shotgun (WGS) entry which is preliminary data.</text>
</comment>
<evidence type="ECO:0000256" key="9">
    <source>
        <dbReference type="SAM" id="Coils"/>
    </source>
</evidence>
<evidence type="ECO:0000256" key="1">
    <source>
        <dbReference type="ARBA" id="ARBA00004123"/>
    </source>
</evidence>
<dbReference type="GO" id="GO:0005634">
    <property type="term" value="C:nucleus"/>
    <property type="evidence" value="ECO:0007669"/>
    <property type="project" value="UniProtKB-SubCell"/>
</dbReference>
<dbReference type="PROSITE" id="PS50105">
    <property type="entry name" value="SAM_DOMAIN"/>
    <property type="match status" value="1"/>
</dbReference>
<feature type="coiled-coil region" evidence="9">
    <location>
        <begin position="448"/>
        <end position="497"/>
    </location>
</feature>
<dbReference type="GO" id="GO:0005524">
    <property type="term" value="F:ATP binding"/>
    <property type="evidence" value="ECO:0007669"/>
    <property type="project" value="UniProtKB-KW"/>
</dbReference>
<feature type="region of interest" description="Disordered" evidence="10">
    <location>
        <begin position="556"/>
        <end position="611"/>
    </location>
</feature>
<dbReference type="InterPro" id="IPR049730">
    <property type="entry name" value="SNF2/RAD54-like_C"/>
</dbReference>
<dbReference type="InterPro" id="IPR044574">
    <property type="entry name" value="ARIP4-like"/>
</dbReference>
<evidence type="ECO:0000259" key="13">
    <source>
        <dbReference type="PROSITE" id="PS51194"/>
    </source>
</evidence>
<protein>
    <recommendedName>
        <fullName evidence="16">SNF2 family helicase/ATPase</fullName>
    </recommendedName>
</protein>
<dbReference type="CDD" id="cd18007">
    <property type="entry name" value="DEXHc_ATRX-like"/>
    <property type="match status" value="1"/>
</dbReference>
<dbReference type="CDD" id="cd18793">
    <property type="entry name" value="SF2_C_SNF"/>
    <property type="match status" value="1"/>
</dbReference>
<proteinExistence type="inferred from homology"/>
<feature type="region of interest" description="Disordered" evidence="10">
    <location>
        <begin position="649"/>
        <end position="670"/>
    </location>
</feature>
<evidence type="ECO:0000256" key="3">
    <source>
        <dbReference type="ARBA" id="ARBA00022741"/>
    </source>
</evidence>
<evidence type="ECO:0000256" key="2">
    <source>
        <dbReference type="ARBA" id="ARBA00007025"/>
    </source>
</evidence>
<evidence type="ECO:0000313" key="14">
    <source>
        <dbReference type="EMBL" id="OXV10881.1"/>
    </source>
</evidence>
<dbReference type="GO" id="GO:0003677">
    <property type="term" value="F:DNA binding"/>
    <property type="evidence" value="ECO:0007669"/>
    <property type="project" value="UniProtKB-KW"/>
</dbReference>
<name>A0A232M390_9EURO</name>
<dbReference type="InterPro" id="IPR001660">
    <property type="entry name" value="SAM"/>
</dbReference>
<comment type="similarity">
    <text evidence="2">Belongs to the SNF2/RAD54 helicase family.</text>
</comment>
<dbReference type="Pfam" id="PF00176">
    <property type="entry name" value="SNF2-rel_dom"/>
    <property type="match status" value="1"/>
</dbReference>
<evidence type="ECO:0000259" key="11">
    <source>
        <dbReference type="PROSITE" id="PS50105"/>
    </source>
</evidence>
<keyword evidence="3" id="KW-0547">Nucleotide-binding</keyword>
<evidence type="ECO:0000256" key="5">
    <source>
        <dbReference type="ARBA" id="ARBA00022806"/>
    </source>
</evidence>
<keyword evidence="4" id="KW-0378">Hydrolase</keyword>
<dbReference type="Gene3D" id="3.40.50.300">
    <property type="entry name" value="P-loop containing nucleotide triphosphate hydrolases"/>
    <property type="match status" value="1"/>
</dbReference>
<dbReference type="GO" id="GO:0004386">
    <property type="term" value="F:helicase activity"/>
    <property type="evidence" value="ECO:0007669"/>
    <property type="project" value="UniProtKB-KW"/>
</dbReference>
<feature type="compositionally biased region" description="Low complexity" evidence="10">
    <location>
        <begin position="94"/>
        <end position="108"/>
    </location>
</feature>
<evidence type="ECO:0000313" key="15">
    <source>
        <dbReference type="Proteomes" id="UP000243515"/>
    </source>
</evidence>
<dbReference type="Pfam" id="PF24580">
    <property type="entry name" value="DUF7607"/>
    <property type="match status" value="1"/>
</dbReference>
<dbReference type="SMART" id="SM00487">
    <property type="entry name" value="DEXDc"/>
    <property type="match status" value="1"/>
</dbReference>
<evidence type="ECO:0000256" key="10">
    <source>
        <dbReference type="SAM" id="MobiDB-lite"/>
    </source>
</evidence>
<keyword evidence="7" id="KW-0238">DNA-binding</keyword>
<dbReference type="InterPro" id="IPR038718">
    <property type="entry name" value="SNF2-like_sf"/>
</dbReference>
<dbReference type="PROSITE" id="PS51192">
    <property type="entry name" value="HELICASE_ATP_BIND_1"/>
    <property type="match status" value="1"/>
</dbReference>
<dbReference type="PANTHER" id="PTHR45797:SF1">
    <property type="entry name" value="HELICASE ARIP4"/>
    <property type="match status" value="1"/>
</dbReference>
<feature type="domain" description="SAM" evidence="11">
    <location>
        <begin position="1"/>
        <end position="47"/>
    </location>
</feature>
<dbReference type="Gene3D" id="3.40.50.10810">
    <property type="entry name" value="Tandem AAA-ATPase domain"/>
    <property type="match status" value="1"/>
</dbReference>
<keyword evidence="8" id="KW-0539">Nucleus</keyword>
<feature type="compositionally biased region" description="Basic and acidic residues" evidence="10">
    <location>
        <begin position="118"/>
        <end position="127"/>
    </location>
</feature>
<feature type="compositionally biased region" description="Basic and acidic residues" evidence="10">
    <location>
        <begin position="526"/>
        <end position="537"/>
    </location>
</feature>
<feature type="non-terminal residue" evidence="14">
    <location>
        <position position="1"/>
    </location>
</feature>
<keyword evidence="9" id="KW-0175">Coiled coil</keyword>
<reference evidence="14 15" key="1">
    <citation type="journal article" date="2015" name="Environ. Microbiol.">
        <title>Metagenome sequence of Elaphomyces granulatus from sporocarp tissue reveals Ascomycota ectomycorrhizal fingerprints of genome expansion and a Proteobacteria-rich microbiome.</title>
        <authorList>
            <person name="Quandt C.A."/>
            <person name="Kohler A."/>
            <person name="Hesse C.N."/>
            <person name="Sharpton T.J."/>
            <person name="Martin F."/>
            <person name="Spatafora J.W."/>
        </authorList>
    </citation>
    <scope>NUCLEOTIDE SEQUENCE [LARGE SCALE GENOMIC DNA]</scope>
    <source>
        <strain evidence="14 15">OSC145934</strain>
    </source>
</reference>
<dbReference type="PANTHER" id="PTHR45797">
    <property type="entry name" value="RAD54-LIKE"/>
    <property type="match status" value="1"/>
</dbReference>
<dbReference type="InterPro" id="IPR013761">
    <property type="entry name" value="SAM/pointed_sf"/>
</dbReference>
<feature type="region of interest" description="Disordered" evidence="10">
    <location>
        <begin position="509"/>
        <end position="544"/>
    </location>
</feature>
<dbReference type="Proteomes" id="UP000243515">
    <property type="component" value="Unassembled WGS sequence"/>
</dbReference>
<dbReference type="InterPro" id="IPR000330">
    <property type="entry name" value="SNF2_N"/>
</dbReference>
<sequence length="1723" mass="194383">AALRENLINGEVLLNDVDKDILREDLGLRALGHRSTVLTAIRYLRQLSVKYQRANSAKINVYDDLQLIKSPIYSPSVPPGHGPGLPFQRSSFSFSAPSPLQAPPLASAVHTTQDPETEVNRGEKMPDESPTMQVMNEFVETQRVVEDMSKNVYPSETPVPDDEQMVPSNDLPHLRSHEYYVVDKQGKKRRKLELSNPAGTMQLVLRKGGDNHTPIAMGSRQWYMGPDKIAATGLFYPEVEGQDDECGSFLIVSPRFPTAQRLFVKGCLHHFYRQQPVNLGQDKECKRSAIFPCRKSSLESGQPEIFTLYTSRNGKVSVTKEDAAHWPQLNRKGETDLLKNPQNKDPYDYLIDKYPAKDSDEDAYPLYGESGSEGEYDQDTWREMEEEHHGPPQEKSKYLTVDEVDSIMARYIKNCEERWQTAHLPKELRRARRLWLTAKKNKIRNLQIKVLVRDVEQLEKRLKKIQQAIREQEDTKVADLEVQCQSMEQTIFNIEAQRWRISVLEQENCPPRMPVTPRRRQAKPKRQADEESLHSESSDYSSDSLQSFIDDELEDNRTSLTHPSSPDAQQFLVSDQSDTSSESDSEVPISIRRRKGKLRMGVAPSPNGDPKVVITNALPNTKPVPQSSPSPYMRVGDLTVEYIDLTRSSSESPEEDFAIETPPLNPVRPSRDNEAIPTLKIEQPPSPRSTVTPHRTLGREVLKDALPDPSDIRGISRLSWDLLEEQQDRQRLLTKLIVSLPDDEREQMAKFLPSVSRPELKRLMRQALKEILLSDANRGLDPTESKILPMRVASLYISWVNCVSLNERGILKKHVNRALADDDGFDDFADRLSSRLKHYYTTLKASSTTESSVPTEEESDQDLQLASAHTPHKKRKREVKESQEVKRNHESAQLRVALQEEQRKRLEWKMQSMGVGNNDPELQAITFVNPIIYLDSHIGQRVKPHQLSGIQFMWRELIQDKMRQGCLLAHTMGLGKTMQVISLLVSISAAAASADVSIQNQIPSYFHHSQTLVLCPSSLIENWYEEFLMWTPRKNYLGPLRKITASNTTQERLRELSAWDAEGGILIMSYDIFRTWVSNKEHKKRGKPLEEKTHVLVKKQLLEGPNIIVADEAHKMKNRNAGIAAATSGFLSKSRIALTGSPLANNLVDYFSMVDWIAPGYLGKFVEFKANYVEPIEEGLYVDSTYTERRKSLKKLQVLKEILNPKVNRADISVLEGSLPPKVEFVITVPLTDLQENAYNTYVTSLLEGDQKGDVGNARLWTWLAILSLCCNHPACFHDKLLSQANGRKSYQKTDDFDCQEIAGDESVTQAGLSESMIASQKELFAKIPDLKSPDLSHRAQILDKIISESVKAGDKVLVFSHSIPTLDYIEHVLTITNRKFSRLDGSTPIATRQAATKSFSQSDSEQVYLISTRAGGLGLNIPGANRVIIFDFSFSPTWEEQAVGRAYRLGQQKPVFVYRFIAGGSFEEVMYNKAVFKTQLAFRVVDKKNPIRCASRSLKDYLFLVKPVQDEDISKYKGKDPHVLDKILVSDHQRIIRKIALTETFQKEDNDKLTDEEKRDVQEQLDDEILKRNDPEAYDRKMRVKHDAMYLRGPLSIVDPPRHYYPPSMITAGNSLPGLELTIPYGPPPLRPDALNPQVPPTLAGSAAAAAAAMASISSMDNLAEVEINNPNPEASESRSRLGSQPSLVTPLQEQHNLPANGSASPVRTASPAKAGSSCAPQ</sequence>
<dbReference type="PROSITE" id="PS51194">
    <property type="entry name" value="HELICASE_CTER"/>
    <property type="match status" value="1"/>
</dbReference>
<evidence type="ECO:0008006" key="16">
    <source>
        <dbReference type="Google" id="ProtNLM"/>
    </source>
</evidence>
<feature type="domain" description="Helicase C-terminal" evidence="13">
    <location>
        <begin position="1342"/>
        <end position="1492"/>
    </location>
</feature>
<feature type="compositionally biased region" description="Polar residues" evidence="10">
    <location>
        <begin position="1671"/>
        <end position="1709"/>
    </location>
</feature>
<dbReference type="EMBL" id="NPHW01002713">
    <property type="protein sequence ID" value="OXV10881.1"/>
    <property type="molecule type" value="Genomic_DNA"/>
</dbReference>
<dbReference type="Pfam" id="PF00271">
    <property type="entry name" value="Helicase_C"/>
    <property type="match status" value="1"/>
</dbReference>
<dbReference type="SMART" id="SM00490">
    <property type="entry name" value="HELICc"/>
    <property type="match status" value="1"/>
</dbReference>
<feature type="compositionally biased region" description="Polar residues" evidence="10">
    <location>
        <begin position="558"/>
        <end position="573"/>
    </location>
</feature>
<dbReference type="InterPro" id="IPR001650">
    <property type="entry name" value="Helicase_C-like"/>
</dbReference>
<feature type="compositionally biased region" description="Basic and acidic residues" evidence="10">
    <location>
        <begin position="878"/>
        <end position="892"/>
    </location>
</feature>
<comment type="subcellular location">
    <subcellularLocation>
        <location evidence="1">Nucleus</location>
    </subcellularLocation>
</comment>
<organism evidence="14 15">
    <name type="scientific">Elaphomyces granulatus</name>
    <dbReference type="NCBI Taxonomy" id="519963"/>
    <lineage>
        <taxon>Eukaryota</taxon>
        <taxon>Fungi</taxon>
        <taxon>Dikarya</taxon>
        <taxon>Ascomycota</taxon>
        <taxon>Pezizomycotina</taxon>
        <taxon>Eurotiomycetes</taxon>
        <taxon>Eurotiomycetidae</taxon>
        <taxon>Eurotiales</taxon>
        <taxon>Elaphomycetaceae</taxon>
        <taxon>Elaphomyces</taxon>
    </lineage>
</organism>
<dbReference type="InterPro" id="IPR056026">
    <property type="entry name" value="DUF7607"/>
</dbReference>
<dbReference type="InterPro" id="IPR014001">
    <property type="entry name" value="Helicase_ATP-bd"/>
</dbReference>
<dbReference type="SUPFAM" id="SSF52540">
    <property type="entry name" value="P-loop containing nucleoside triphosphate hydrolases"/>
    <property type="match status" value="2"/>
</dbReference>
<accession>A0A232M390</accession>
<evidence type="ECO:0000256" key="6">
    <source>
        <dbReference type="ARBA" id="ARBA00022840"/>
    </source>
</evidence>
<feature type="region of interest" description="Disordered" evidence="10">
    <location>
        <begin position="94"/>
        <end position="129"/>
    </location>
</feature>
<dbReference type="Gene3D" id="1.10.150.50">
    <property type="entry name" value="Transcription Factor, Ets-1"/>
    <property type="match status" value="1"/>
</dbReference>
<keyword evidence="5" id="KW-0347">Helicase</keyword>
<dbReference type="GO" id="GO:0016887">
    <property type="term" value="F:ATP hydrolysis activity"/>
    <property type="evidence" value="ECO:0007669"/>
    <property type="project" value="InterPro"/>
</dbReference>
<evidence type="ECO:0000256" key="7">
    <source>
        <dbReference type="ARBA" id="ARBA00023125"/>
    </source>
</evidence>
<evidence type="ECO:0000256" key="4">
    <source>
        <dbReference type="ARBA" id="ARBA00022801"/>
    </source>
</evidence>
<feature type="domain" description="Helicase ATP-binding" evidence="12">
    <location>
        <begin position="957"/>
        <end position="1160"/>
    </location>
</feature>
<keyword evidence="6" id="KW-0067">ATP-binding</keyword>
<evidence type="ECO:0000256" key="8">
    <source>
        <dbReference type="ARBA" id="ARBA00023242"/>
    </source>
</evidence>
<evidence type="ECO:0000259" key="12">
    <source>
        <dbReference type="PROSITE" id="PS51192"/>
    </source>
</evidence>
<keyword evidence="15" id="KW-1185">Reference proteome</keyword>
<dbReference type="InterPro" id="IPR027417">
    <property type="entry name" value="P-loop_NTPase"/>
</dbReference>
<gene>
    <name evidence="14" type="ORF">Egran_01358</name>
</gene>